<dbReference type="InterPro" id="IPR036318">
    <property type="entry name" value="FAD-bd_PCMH-like_sf"/>
</dbReference>
<sequence>MKKPYLLAFGGENGASCYSDLGFRDSDLRSLNMIACAEHFLPGNDAEPKPHDDVVSTLSKALGVQAITTEDLEIASKDFGGLKFVKPLALIRPSTADDIARVVRAAAKSPTLTVAARGNGHSEWVID</sequence>
<dbReference type="Gene3D" id="3.30.43.10">
    <property type="entry name" value="Uridine Diphospho-n-acetylenolpyruvylglucosamine Reductase, domain 2"/>
    <property type="match status" value="1"/>
</dbReference>
<dbReference type="EMBL" id="JASCZI010152598">
    <property type="protein sequence ID" value="MED6176395.1"/>
    <property type="molecule type" value="Genomic_DNA"/>
</dbReference>
<comment type="caution">
    <text evidence="1">The sequence shown here is derived from an EMBL/GenBank/DDBJ whole genome shotgun (WGS) entry which is preliminary data.</text>
</comment>
<protein>
    <submittedName>
        <fullName evidence="1">Uncharacterized protein</fullName>
    </submittedName>
</protein>
<evidence type="ECO:0000313" key="2">
    <source>
        <dbReference type="Proteomes" id="UP001341840"/>
    </source>
</evidence>
<accession>A0ABU6VUF7</accession>
<name>A0ABU6VUF7_9FABA</name>
<organism evidence="1 2">
    <name type="scientific">Stylosanthes scabra</name>
    <dbReference type="NCBI Taxonomy" id="79078"/>
    <lineage>
        <taxon>Eukaryota</taxon>
        <taxon>Viridiplantae</taxon>
        <taxon>Streptophyta</taxon>
        <taxon>Embryophyta</taxon>
        <taxon>Tracheophyta</taxon>
        <taxon>Spermatophyta</taxon>
        <taxon>Magnoliopsida</taxon>
        <taxon>eudicotyledons</taxon>
        <taxon>Gunneridae</taxon>
        <taxon>Pentapetalae</taxon>
        <taxon>rosids</taxon>
        <taxon>fabids</taxon>
        <taxon>Fabales</taxon>
        <taxon>Fabaceae</taxon>
        <taxon>Papilionoideae</taxon>
        <taxon>50 kb inversion clade</taxon>
        <taxon>dalbergioids sensu lato</taxon>
        <taxon>Dalbergieae</taxon>
        <taxon>Pterocarpus clade</taxon>
        <taxon>Stylosanthes</taxon>
    </lineage>
</organism>
<evidence type="ECO:0000313" key="1">
    <source>
        <dbReference type="EMBL" id="MED6176395.1"/>
    </source>
</evidence>
<dbReference type="InterPro" id="IPR016167">
    <property type="entry name" value="FAD-bd_PCMH_sub1"/>
</dbReference>
<dbReference type="SUPFAM" id="SSF56176">
    <property type="entry name" value="FAD-binding/transporter-associated domain-like"/>
    <property type="match status" value="1"/>
</dbReference>
<proteinExistence type="predicted"/>
<reference evidence="1 2" key="1">
    <citation type="journal article" date="2023" name="Plants (Basel)">
        <title>Bridging the Gap: Combining Genomics and Transcriptomics Approaches to Understand Stylosanthes scabra, an Orphan Legume from the Brazilian Caatinga.</title>
        <authorList>
            <person name="Ferreira-Neto J.R.C."/>
            <person name="da Silva M.D."/>
            <person name="Binneck E."/>
            <person name="de Melo N.F."/>
            <person name="da Silva R.H."/>
            <person name="de Melo A.L.T.M."/>
            <person name="Pandolfi V."/>
            <person name="Bustamante F.O."/>
            <person name="Brasileiro-Vidal A.C."/>
            <person name="Benko-Iseppon A.M."/>
        </authorList>
    </citation>
    <scope>NUCLEOTIDE SEQUENCE [LARGE SCALE GENOMIC DNA]</scope>
    <source>
        <tissue evidence="1">Leaves</tissue>
    </source>
</reference>
<keyword evidence="2" id="KW-1185">Reference proteome</keyword>
<dbReference type="Proteomes" id="UP001341840">
    <property type="component" value="Unassembled WGS sequence"/>
</dbReference>
<gene>
    <name evidence="1" type="ORF">PIB30_087815</name>
</gene>